<evidence type="ECO:0000259" key="8">
    <source>
        <dbReference type="Pfam" id="PF22748"/>
    </source>
</evidence>
<comment type="caution">
    <text evidence="9">The sequence shown here is derived from an EMBL/GenBank/DDBJ whole genome shotgun (WGS) entry which is preliminary data.</text>
</comment>
<evidence type="ECO:0000313" key="10">
    <source>
        <dbReference type="Proteomes" id="UP000429607"/>
    </source>
</evidence>
<evidence type="ECO:0000256" key="3">
    <source>
        <dbReference type="ARBA" id="ARBA00010400"/>
    </source>
</evidence>
<sequence>MRVHYAVLLIAAAFLASANAASVTTPTFDRSLTAAQRDVTAQRFLRIHYTEEGGEERGIATAVEKTKSLLTPSKISQKTLERWVKNKKSPKNALTRLNLDNVEDKLLTSPQFKTWATFMTMANKQNPEAAMISTLATRYSDDVLSQMIIAAKSARGTKGLATQLQAGQMSLWKSSGKSADDVFGLLGLKNAGGKLFDNPEFATWIKYVDDLSEGNSKKASLMMTSTLATQYSDKAILKMVAAAKKVPATKSVATRLEAAQIENWLSTNKSPADTFKLFGLRADDSLLANPTLNSWVKYLDDFNTKNPKDKTTMVETFTTHYTDEGLYQMLKAAREVETTKKMATDLQHAQLANWLATKQNPRDVHRWMGVKGSATDSVQRVAYRKYFNDYNAKYLQ</sequence>
<feature type="chain" id="PRO_5028502091" description="RxLR effector protein" evidence="7">
    <location>
        <begin position="21"/>
        <end position="396"/>
    </location>
</feature>
<dbReference type="EMBL" id="QXFV01000962">
    <property type="protein sequence ID" value="KAE9019706.1"/>
    <property type="molecule type" value="Genomic_DNA"/>
</dbReference>
<keyword evidence="6" id="KW-0843">Virulence</keyword>
<feature type="signal peptide" evidence="7">
    <location>
        <begin position="1"/>
        <end position="20"/>
    </location>
</feature>
<evidence type="ECO:0000256" key="4">
    <source>
        <dbReference type="ARBA" id="ARBA00022525"/>
    </source>
</evidence>
<evidence type="ECO:0000256" key="5">
    <source>
        <dbReference type="ARBA" id="ARBA00022729"/>
    </source>
</evidence>
<organism evidence="9 10">
    <name type="scientific">Phytophthora rubi</name>
    <dbReference type="NCBI Taxonomy" id="129364"/>
    <lineage>
        <taxon>Eukaryota</taxon>
        <taxon>Sar</taxon>
        <taxon>Stramenopiles</taxon>
        <taxon>Oomycota</taxon>
        <taxon>Peronosporomycetes</taxon>
        <taxon>Peronosporales</taxon>
        <taxon>Peronosporaceae</taxon>
        <taxon>Phytophthora</taxon>
    </lineage>
</organism>
<comment type="similarity">
    <text evidence="3 7">Belongs to the RxLR effector family.</text>
</comment>
<proteinExistence type="inferred from homology"/>
<feature type="domain" description="RxLR effector PexRD54 WY" evidence="8">
    <location>
        <begin position="169"/>
        <end position="208"/>
    </location>
</feature>
<dbReference type="GO" id="GO:0005576">
    <property type="term" value="C:extracellular region"/>
    <property type="evidence" value="ECO:0007669"/>
    <property type="project" value="UniProtKB-SubCell"/>
</dbReference>
<dbReference type="InterPro" id="IPR054463">
    <property type="entry name" value="PexRD54_WY"/>
</dbReference>
<evidence type="ECO:0000256" key="6">
    <source>
        <dbReference type="ARBA" id="ARBA00023026"/>
    </source>
</evidence>
<dbReference type="Pfam" id="PF16810">
    <property type="entry name" value="RXLR"/>
    <property type="match status" value="1"/>
</dbReference>
<name>A0A6A3LK24_9STRA</name>
<accession>A0A6A3LK24</accession>
<evidence type="ECO:0000256" key="7">
    <source>
        <dbReference type="RuleBase" id="RU367124"/>
    </source>
</evidence>
<comment type="subcellular location">
    <subcellularLocation>
        <location evidence="1">Host cell</location>
    </subcellularLocation>
    <subcellularLocation>
        <location evidence="2 7">Secreted</location>
    </subcellularLocation>
</comment>
<gene>
    <name evidence="9" type="ORF">PR001_g13805</name>
</gene>
<evidence type="ECO:0000313" key="9">
    <source>
        <dbReference type="EMBL" id="KAE9019706.1"/>
    </source>
</evidence>
<comment type="domain">
    <text evidence="7">The RxLR-dEER motif acts to carry the protein into the host cell cytoplasm through binding to cell surface phosphatidylinositol-3-phosphate.</text>
</comment>
<evidence type="ECO:0000256" key="2">
    <source>
        <dbReference type="ARBA" id="ARBA00004613"/>
    </source>
</evidence>
<keyword evidence="4 7" id="KW-0964">Secreted</keyword>
<dbReference type="AlphaFoldDB" id="A0A6A3LK24"/>
<dbReference type="InterPro" id="IPR031825">
    <property type="entry name" value="RXLR"/>
</dbReference>
<protein>
    <recommendedName>
        <fullName evidence="7">RxLR effector protein</fullName>
    </recommendedName>
</protein>
<evidence type="ECO:0000256" key="1">
    <source>
        <dbReference type="ARBA" id="ARBA00004340"/>
    </source>
</evidence>
<keyword evidence="5 7" id="KW-0732">Signal</keyword>
<reference evidence="9 10" key="1">
    <citation type="submission" date="2018-09" db="EMBL/GenBank/DDBJ databases">
        <title>Genomic investigation of the strawberry pathogen Phytophthora fragariae indicates pathogenicity is determined by transcriptional variation in three key races.</title>
        <authorList>
            <person name="Adams T.M."/>
            <person name="Armitage A.D."/>
            <person name="Sobczyk M.K."/>
            <person name="Bates H.J."/>
            <person name="Dunwell J.M."/>
            <person name="Nellist C.F."/>
            <person name="Harrison R.J."/>
        </authorList>
    </citation>
    <scope>NUCLEOTIDE SEQUENCE [LARGE SCALE GENOMIC DNA]</scope>
    <source>
        <strain evidence="9 10">SCRP249</strain>
    </source>
</reference>
<dbReference type="GO" id="GO:0043657">
    <property type="term" value="C:host cell"/>
    <property type="evidence" value="ECO:0007669"/>
    <property type="project" value="UniProtKB-SubCell"/>
</dbReference>
<dbReference type="Pfam" id="PF22748">
    <property type="entry name" value="PexRD54_WY"/>
    <property type="match status" value="1"/>
</dbReference>
<dbReference type="Proteomes" id="UP000429607">
    <property type="component" value="Unassembled WGS sequence"/>
</dbReference>
<comment type="function">
    <text evidence="7">Effector that suppresses plant defense responses during pathogen infection.</text>
</comment>